<evidence type="ECO:0000256" key="5">
    <source>
        <dbReference type="ARBA" id="ARBA00022741"/>
    </source>
</evidence>
<keyword evidence="3" id="KW-0723">Serine/threonine-protein kinase</keyword>
<dbReference type="InterPro" id="IPR011009">
    <property type="entry name" value="Kinase-like_dom_sf"/>
</dbReference>
<dbReference type="Pfam" id="PF14786">
    <property type="entry name" value="Death_2"/>
    <property type="match status" value="1"/>
</dbReference>
<dbReference type="Gene3D" id="3.30.200.20">
    <property type="entry name" value="Phosphorylase Kinase, domain 1"/>
    <property type="match status" value="1"/>
</dbReference>
<keyword evidence="6" id="KW-0418">Kinase</keyword>
<organism evidence="13 14">
    <name type="scientific">Pinctada imbricata</name>
    <name type="common">Atlantic pearl-oyster</name>
    <name type="synonym">Pinctada martensii</name>
    <dbReference type="NCBI Taxonomy" id="66713"/>
    <lineage>
        <taxon>Eukaryota</taxon>
        <taxon>Metazoa</taxon>
        <taxon>Spiralia</taxon>
        <taxon>Lophotrochozoa</taxon>
        <taxon>Mollusca</taxon>
        <taxon>Bivalvia</taxon>
        <taxon>Autobranchia</taxon>
        <taxon>Pteriomorphia</taxon>
        <taxon>Pterioida</taxon>
        <taxon>Pterioidea</taxon>
        <taxon>Pteriidae</taxon>
        <taxon>Pinctada</taxon>
    </lineage>
</organism>
<dbReference type="SUPFAM" id="SSF56112">
    <property type="entry name" value="Protein kinase-like (PK-like)"/>
    <property type="match status" value="1"/>
</dbReference>
<evidence type="ECO:0000256" key="9">
    <source>
        <dbReference type="ARBA" id="ARBA00048679"/>
    </source>
</evidence>
<evidence type="ECO:0000256" key="8">
    <source>
        <dbReference type="ARBA" id="ARBA00047899"/>
    </source>
</evidence>
<protein>
    <recommendedName>
        <fullName evidence="2">non-specific serine/threonine protein kinase</fullName>
        <ecNumber evidence="2">2.7.11.1</ecNumber>
    </recommendedName>
</protein>
<dbReference type="Pfam" id="PF07714">
    <property type="entry name" value="PK_Tyr_Ser-Thr"/>
    <property type="match status" value="1"/>
</dbReference>
<comment type="catalytic activity">
    <reaction evidence="9">
        <text>L-seryl-[protein] + ATP = O-phospho-L-seryl-[protein] + ADP + H(+)</text>
        <dbReference type="Rhea" id="RHEA:17989"/>
        <dbReference type="Rhea" id="RHEA-COMP:9863"/>
        <dbReference type="Rhea" id="RHEA-COMP:11604"/>
        <dbReference type="ChEBI" id="CHEBI:15378"/>
        <dbReference type="ChEBI" id="CHEBI:29999"/>
        <dbReference type="ChEBI" id="CHEBI:30616"/>
        <dbReference type="ChEBI" id="CHEBI:83421"/>
        <dbReference type="ChEBI" id="CHEBI:456216"/>
        <dbReference type="EC" id="2.7.11.1"/>
    </reaction>
</comment>
<comment type="catalytic activity">
    <reaction evidence="8">
        <text>L-threonyl-[protein] + ATP = O-phospho-L-threonyl-[protein] + ADP + H(+)</text>
        <dbReference type="Rhea" id="RHEA:46608"/>
        <dbReference type="Rhea" id="RHEA-COMP:11060"/>
        <dbReference type="Rhea" id="RHEA-COMP:11605"/>
        <dbReference type="ChEBI" id="CHEBI:15378"/>
        <dbReference type="ChEBI" id="CHEBI:30013"/>
        <dbReference type="ChEBI" id="CHEBI:30616"/>
        <dbReference type="ChEBI" id="CHEBI:61977"/>
        <dbReference type="ChEBI" id="CHEBI:456216"/>
        <dbReference type="EC" id="2.7.11.1"/>
    </reaction>
</comment>
<comment type="caution">
    <text evidence="13">The sequence shown here is derived from an EMBL/GenBank/DDBJ whole genome shotgun (WGS) entry which is preliminary data.</text>
</comment>
<evidence type="ECO:0000256" key="3">
    <source>
        <dbReference type="ARBA" id="ARBA00022527"/>
    </source>
</evidence>
<evidence type="ECO:0000313" key="13">
    <source>
        <dbReference type="EMBL" id="KAK3095175.1"/>
    </source>
</evidence>
<dbReference type="InterPro" id="IPR000719">
    <property type="entry name" value="Prot_kinase_dom"/>
</dbReference>
<dbReference type="PROSITE" id="PS00107">
    <property type="entry name" value="PROTEIN_KINASE_ATP"/>
    <property type="match status" value="1"/>
</dbReference>
<evidence type="ECO:0000256" key="7">
    <source>
        <dbReference type="ARBA" id="ARBA00022840"/>
    </source>
</evidence>
<feature type="binding site" evidence="10">
    <location>
        <position position="303"/>
    </location>
    <ligand>
        <name>ATP</name>
        <dbReference type="ChEBI" id="CHEBI:30616"/>
    </ligand>
</feature>
<dbReference type="SUPFAM" id="SSF47986">
    <property type="entry name" value="DEATH domain"/>
    <property type="match status" value="1"/>
</dbReference>
<dbReference type="InterPro" id="IPR008271">
    <property type="entry name" value="Ser/Thr_kinase_AS"/>
</dbReference>
<dbReference type="GO" id="GO:0031349">
    <property type="term" value="P:positive regulation of defense response"/>
    <property type="evidence" value="ECO:0007669"/>
    <property type="project" value="UniProtKB-ARBA"/>
</dbReference>
<name>A0AA89BTG4_PINIB</name>
<evidence type="ECO:0000256" key="4">
    <source>
        <dbReference type="ARBA" id="ARBA00022679"/>
    </source>
</evidence>
<comment type="similarity">
    <text evidence="1">Belongs to the protein kinase superfamily. TKL Ser/Thr protein kinase family. Pelle subfamily.</text>
</comment>
<evidence type="ECO:0000259" key="12">
    <source>
        <dbReference type="PROSITE" id="PS50011"/>
    </source>
</evidence>
<dbReference type="SMART" id="SM00220">
    <property type="entry name" value="S_TKc"/>
    <property type="match status" value="1"/>
</dbReference>
<dbReference type="AlphaFoldDB" id="A0AA89BTG4"/>
<sequence>MSKITVDQNTYIRKLPFSVIQKVISLLEPEQLWKKLVVNVPKRLDMSDTEFEERYSDIQVRVIEEKGKKANCSATRVILDDWGTQNARVRHLLKALIKGKLYGAADFISVDVLKQGRVSHNNGENHINSNLASPVSYGTSAGDNMEKEFGKKNMYDKQIFTTSKPDSVKNSMCNGNTHGISSSVRSSTSDTSTSSNPISGSEISSSDEVIYNRIPSYDSGAPSQDLRSAPSMESVGNSQSYNPSLSTIFRPGSTVIKYSVLRDHTNNFCNRSISEGGNVIGCGGFGTVYLAIFSGDYKLAVKKLKNTEDPIMLKQFETELNTLSTYKHENIVELLGYSIDGPDKCLVYEYMLNGSLEDRLLCMNGTAPLSWQLRLEIAYGTAKGISYLNDKGMIHRDIKSANVLLDEHFTPKVGDFATARLAPSGCGATTAKTTLVIGTSAYMAPEAIRFDISSKLDSFAFGVVLLEILTGLPPNDPNRSEQDLLSFVEENIDSSVEDLLDKKAGPWCVDTADKLYQISLQCTETSKKKRVTVNQILTELEGCLPKAEPT</sequence>
<feature type="compositionally biased region" description="Low complexity" evidence="11">
    <location>
        <begin position="180"/>
        <end position="206"/>
    </location>
</feature>
<dbReference type="Gene3D" id="1.10.510.10">
    <property type="entry name" value="Transferase(Phosphotransferase) domain 1"/>
    <property type="match status" value="1"/>
</dbReference>
<dbReference type="InterPro" id="IPR017441">
    <property type="entry name" value="Protein_kinase_ATP_BS"/>
</dbReference>
<keyword evidence="5 10" id="KW-0547">Nucleotide-binding</keyword>
<evidence type="ECO:0000313" key="14">
    <source>
        <dbReference type="Proteomes" id="UP001186944"/>
    </source>
</evidence>
<dbReference type="PANTHER" id="PTHR48006:SF102">
    <property type="entry name" value="LEUCINE-RICH REPEAT-CONTAINING PROTEIN DDB_G0281931-RELATED"/>
    <property type="match status" value="1"/>
</dbReference>
<feature type="domain" description="Protein kinase" evidence="12">
    <location>
        <begin position="274"/>
        <end position="550"/>
    </location>
</feature>
<evidence type="ECO:0000256" key="2">
    <source>
        <dbReference type="ARBA" id="ARBA00012513"/>
    </source>
</evidence>
<evidence type="ECO:0000256" key="1">
    <source>
        <dbReference type="ARBA" id="ARBA00008718"/>
    </source>
</evidence>
<feature type="compositionally biased region" description="Polar residues" evidence="11">
    <location>
        <begin position="166"/>
        <end position="179"/>
    </location>
</feature>
<gene>
    <name evidence="13" type="ORF">FSP39_011056</name>
</gene>
<proteinExistence type="inferred from homology"/>
<keyword evidence="14" id="KW-1185">Reference proteome</keyword>
<feature type="region of interest" description="Disordered" evidence="11">
    <location>
        <begin position="166"/>
        <end position="240"/>
    </location>
</feature>
<dbReference type="GO" id="GO:1902533">
    <property type="term" value="P:positive regulation of intracellular signal transduction"/>
    <property type="evidence" value="ECO:0007669"/>
    <property type="project" value="UniProtKB-ARBA"/>
</dbReference>
<dbReference type="PROSITE" id="PS00108">
    <property type="entry name" value="PROTEIN_KINASE_ST"/>
    <property type="match status" value="1"/>
</dbReference>
<dbReference type="InterPro" id="IPR001245">
    <property type="entry name" value="Ser-Thr/Tyr_kinase_cat_dom"/>
</dbReference>
<evidence type="ECO:0000256" key="11">
    <source>
        <dbReference type="SAM" id="MobiDB-lite"/>
    </source>
</evidence>
<dbReference type="Proteomes" id="UP001186944">
    <property type="component" value="Unassembled WGS sequence"/>
</dbReference>
<evidence type="ECO:0000256" key="6">
    <source>
        <dbReference type="ARBA" id="ARBA00022777"/>
    </source>
</evidence>
<dbReference type="FunFam" id="1.10.510.10:FF:000754">
    <property type="entry name" value="Interleukin-1 receptor-associated kinase"/>
    <property type="match status" value="1"/>
</dbReference>
<dbReference type="InterPro" id="IPR029397">
    <property type="entry name" value="Tube_Death"/>
</dbReference>
<keyword evidence="7 10" id="KW-0067">ATP-binding</keyword>
<keyword evidence="4" id="KW-0808">Transferase</keyword>
<evidence type="ECO:0000256" key="10">
    <source>
        <dbReference type="PROSITE-ProRule" id="PRU10141"/>
    </source>
</evidence>
<reference evidence="13" key="1">
    <citation type="submission" date="2019-08" db="EMBL/GenBank/DDBJ databases">
        <title>The improved chromosome-level genome for the pearl oyster Pinctada fucata martensii using PacBio sequencing and Hi-C.</title>
        <authorList>
            <person name="Zheng Z."/>
        </authorList>
    </citation>
    <scope>NUCLEOTIDE SEQUENCE</scope>
    <source>
        <strain evidence="13">ZZ-2019</strain>
        <tissue evidence="13">Adductor muscle</tissue>
    </source>
</reference>
<dbReference type="GO" id="GO:0009893">
    <property type="term" value="P:positive regulation of metabolic process"/>
    <property type="evidence" value="ECO:0007669"/>
    <property type="project" value="UniProtKB-ARBA"/>
</dbReference>
<dbReference type="InterPro" id="IPR011029">
    <property type="entry name" value="DEATH-like_dom_sf"/>
</dbReference>
<dbReference type="PANTHER" id="PTHR48006">
    <property type="entry name" value="LEUCINE-RICH REPEAT-CONTAINING PROTEIN DDB_G0281931-RELATED"/>
    <property type="match status" value="1"/>
</dbReference>
<dbReference type="GO" id="GO:0004674">
    <property type="term" value="F:protein serine/threonine kinase activity"/>
    <property type="evidence" value="ECO:0007669"/>
    <property type="project" value="UniProtKB-KW"/>
</dbReference>
<dbReference type="EC" id="2.7.11.1" evidence="2"/>
<dbReference type="PROSITE" id="PS50011">
    <property type="entry name" value="PROTEIN_KINASE_DOM"/>
    <property type="match status" value="1"/>
</dbReference>
<dbReference type="EMBL" id="VSWD01000008">
    <property type="protein sequence ID" value="KAK3095175.1"/>
    <property type="molecule type" value="Genomic_DNA"/>
</dbReference>
<dbReference type="Gene3D" id="1.10.533.10">
    <property type="entry name" value="Death Domain, Fas"/>
    <property type="match status" value="1"/>
</dbReference>
<dbReference type="InterPro" id="IPR051824">
    <property type="entry name" value="LRR_Rcpt-Like_S/T_Kinase"/>
</dbReference>
<dbReference type="GO" id="GO:0005524">
    <property type="term" value="F:ATP binding"/>
    <property type="evidence" value="ECO:0007669"/>
    <property type="project" value="UniProtKB-UniRule"/>
</dbReference>
<accession>A0AA89BTG4</accession>